<evidence type="ECO:0000256" key="4">
    <source>
        <dbReference type="SAM" id="SignalP"/>
    </source>
</evidence>
<proteinExistence type="predicted"/>
<protein>
    <submittedName>
        <fullName evidence="8">Polysaccharide biosynthesis/export family protein</fullName>
    </submittedName>
</protein>
<dbReference type="Gene3D" id="3.10.560.10">
    <property type="entry name" value="Outer membrane lipoprotein wza domain like"/>
    <property type="match status" value="1"/>
</dbReference>
<dbReference type="InterPro" id="IPR019554">
    <property type="entry name" value="Soluble_ligand-bd"/>
</dbReference>
<keyword evidence="1 4" id="KW-0732">Signal</keyword>
<feature type="domain" description="Soluble ligand binding" evidence="6">
    <location>
        <begin position="117"/>
        <end position="147"/>
    </location>
</feature>
<evidence type="ECO:0000256" key="3">
    <source>
        <dbReference type="SAM" id="MobiDB-lite"/>
    </source>
</evidence>
<feature type="coiled-coil region" evidence="2">
    <location>
        <begin position="283"/>
        <end position="317"/>
    </location>
</feature>
<dbReference type="EMBL" id="CP123386">
    <property type="protein sequence ID" value="XCC96777.1"/>
    <property type="molecule type" value="Genomic_DNA"/>
</dbReference>
<dbReference type="GO" id="GO:0015159">
    <property type="term" value="F:polysaccharide transmembrane transporter activity"/>
    <property type="evidence" value="ECO:0007669"/>
    <property type="project" value="InterPro"/>
</dbReference>
<gene>
    <name evidence="8" type="ORF">PVT71_24085</name>
</gene>
<sequence>MKLSLPPLLAAAAIALAAAAPLQAEEYRLGIGDTINVEMVMLENGKFDGAEVLRLEAEGERIGPDGRATVSFIGAVQAADRTVDELASDITRLMSAEIPVSIQPFVTVSVSAYRPISILGAVMTPGTYDYQPGMSLRDALARAGGTGATYLSDIPPVRIIEAMADRSEAEAELKRLMLTRQRLQAEIDQSQAYQPEPEDGFSASDIARETEIFRLRKQNHETEAAYLQAEVERSTANRDLLQQNLDVLGRQLADSEREAARRAELGERGLAVADTLFQMNNHVNDLEIRRIQSHEDMRDAEQDIARARNALASNETNRSITLQDELKSTEAKIGNLRIRIAQDDLLTNGSGGQPGADQGKEDRYGYKVISQRLGGDERDATRDTVLSPGDVVEVTALPANPVSQ</sequence>
<evidence type="ECO:0000259" key="7">
    <source>
        <dbReference type="Pfam" id="PF25994"/>
    </source>
</evidence>
<feature type="domain" description="AprE-like long alpha-helical hairpin" evidence="7">
    <location>
        <begin position="163"/>
        <end position="342"/>
    </location>
</feature>
<feature type="region of interest" description="Disordered" evidence="3">
    <location>
        <begin position="345"/>
        <end position="364"/>
    </location>
</feature>
<evidence type="ECO:0000259" key="6">
    <source>
        <dbReference type="Pfam" id="PF10531"/>
    </source>
</evidence>
<geneLocation type="plasmid" evidence="8">
    <name>unnamed1</name>
</geneLocation>
<dbReference type="RefSeq" id="WP_353475669.1">
    <property type="nucleotide sequence ID" value="NZ_CP123386.1"/>
</dbReference>
<feature type="coiled-coil region" evidence="2">
    <location>
        <begin position="159"/>
        <end position="193"/>
    </location>
</feature>
<keyword evidence="2" id="KW-0175">Coiled coil</keyword>
<keyword evidence="8" id="KW-0614">Plasmid</keyword>
<evidence type="ECO:0000256" key="2">
    <source>
        <dbReference type="SAM" id="Coils"/>
    </source>
</evidence>
<feature type="domain" description="Polysaccharide export protein N-terminal" evidence="5">
    <location>
        <begin position="23"/>
        <end position="110"/>
    </location>
</feature>
<reference evidence="8" key="1">
    <citation type="submission" date="2023-02" db="EMBL/GenBank/DDBJ databases">
        <title>Description and genomic characterization of Salipiger bruguierae sp. nov., isolated from the sediment of mangrove plant Bruguiera sexangula.</title>
        <authorList>
            <person name="Long M."/>
        </authorList>
    </citation>
    <scope>NUCLEOTIDE SEQUENCE</scope>
    <source>
        <strain evidence="8">H15</strain>
        <plasmid evidence="8">unnamed1</plasmid>
    </source>
</reference>
<dbReference type="PANTHER" id="PTHR33619:SF3">
    <property type="entry name" value="POLYSACCHARIDE EXPORT PROTEIN GFCE-RELATED"/>
    <property type="match status" value="1"/>
</dbReference>
<evidence type="ECO:0000313" key="8">
    <source>
        <dbReference type="EMBL" id="XCC96777.1"/>
    </source>
</evidence>
<feature type="chain" id="PRO_5043817985" evidence="4">
    <location>
        <begin position="25"/>
        <end position="404"/>
    </location>
</feature>
<dbReference type="Pfam" id="PF25994">
    <property type="entry name" value="HH_AprE"/>
    <property type="match status" value="1"/>
</dbReference>
<dbReference type="InterPro" id="IPR049712">
    <property type="entry name" value="Poly_export"/>
</dbReference>
<accession>A0AAU8APR4</accession>
<feature type="coiled-coil region" evidence="2">
    <location>
        <begin position="217"/>
        <end position="258"/>
    </location>
</feature>
<dbReference type="PANTHER" id="PTHR33619">
    <property type="entry name" value="POLYSACCHARIDE EXPORT PROTEIN GFCE-RELATED"/>
    <property type="match status" value="1"/>
</dbReference>
<evidence type="ECO:0000259" key="5">
    <source>
        <dbReference type="Pfam" id="PF02563"/>
    </source>
</evidence>
<dbReference type="InterPro" id="IPR058781">
    <property type="entry name" value="HH_AprE-like"/>
</dbReference>
<feature type="signal peptide" evidence="4">
    <location>
        <begin position="1"/>
        <end position="24"/>
    </location>
</feature>
<organism evidence="8">
    <name type="scientific">Alloyangia sp. H15</name>
    <dbReference type="NCBI Taxonomy" id="3029062"/>
    <lineage>
        <taxon>Bacteria</taxon>
        <taxon>Pseudomonadati</taxon>
        <taxon>Pseudomonadota</taxon>
        <taxon>Alphaproteobacteria</taxon>
        <taxon>Rhodobacterales</taxon>
        <taxon>Roseobacteraceae</taxon>
        <taxon>Alloyangia</taxon>
    </lineage>
</organism>
<dbReference type="InterPro" id="IPR003715">
    <property type="entry name" value="Poly_export_N"/>
</dbReference>
<dbReference type="AlphaFoldDB" id="A0AAU8APR4"/>
<name>A0AAU8APR4_9RHOB</name>
<dbReference type="Pfam" id="PF02563">
    <property type="entry name" value="Poly_export"/>
    <property type="match status" value="1"/>
</dbReference>
<dbReference type="Pfam" id="PF10531">
    <property type="entry name" value="SLBB"/>
    <property type="match status" value="1"/>
</dbReference>
<evidence type="ECO:0000256" key="1">
    <source>
        <dbReference type="ARBA" id="ARBA00022729"/>
    </source>
</evidence>